<dbReference type="AlphaFoldDB" id="A0A1L5FAT4"/>
<name>A0A1L5FAT4_CLOKL</name>
<dbReference type="EMBL" id="CP018335">
    <property type="protein sequence ID" value="APM40083.1"/>
    <property type="molecule type" value="Genomic_DNA"/>
</dbReference>
<dbReference type="Proteomes" id="UP000184604">
    <property type="component" value="Chromosome"/>
</dbReference>
<protein>
    <submittedName>
        <fullName evidence="1">Uncharacterized protein</fullName>
    </submittedName>
</protein>
<accession>A0A1L5FAT4</accession>
<proteinExistence type="predicted"/>
<organism evidence="1 2">
    <name type="scientific">Clostridium kluyveri</name>
    <dbReference type="NCBI Taxonomy" id="1534"/>
    <lineage>
        <taxon>Bacteria</taxon>
        <taxon>Bacillati</taxon>
        <taxon>Bacillota</taxon>
        <taxon>Clostridia</taxon>
        <taxon>Eubacteriales</taxon>
        <taxon>Clostridiaceae</taxon>
        <taxon>Clostridium</taxon>
    </lineage>
</organism>
<evidence type="ECO:0000313" key="1">
    <source>
        <dbReference type="EMBL" id="APM40083.1"/>
    </source>
</evidence>
<dbReference type="OrthoDB" id="1157001at2"/>
<evidence type="ECO:0000313" key="2">
    <source>
        <dbReference type="Proteomes" id="UP000184604"/>
    </source>
</evidence>
<gene>
    <name evidence="1" type="ORF">BS101_15720</name>
</gene>
<reference evidence="1 2" key="1">
    <citation type="submission" date="2016-12" db="EMBL/GenBank/DDBJ databases">
        <title>Complete genome sequence of Clostridium kluyveri JZZ isolated from the pit mud of a Chinese flavor liquor-making factory.</title>
        <authorList>
            <person name="Wang Y."/>
        </authorList>
    </citation>
    <scope>NUCLEOTIDE SEQUENCE [LARGE SCALE GENOMIC DNA]</scope>
    <source>
        <strain evidence="1 2">JZZ</strain>
    </source>
</reference>
<sequence length="69" mass="8320">MKKYKKELRRLNLLTNIQVFEEEKLTYMQCSLNLPYKVLDIDWINNPVKRVGFQYSISENPSFIHKVDV</sequence>
<dbReference type="RefSeq" id="WP_073539694.1">
    <property type="nucleotide sequence ID" value="NZ_CP018335.1"/>
</dbReference>